<comment type="caution">
    <text evidence="2">The sequence shown here is derived from an EMBL/GenBank/DDBJ whole genome shotgun (WGS) entry which is preliminary data.</text>
</comment>
<gene>
    <name evidence="2" type="ORF">XD54_0934</name>
</gene>
<dbReference type="InterPro" id="IPR029044">
    <property type="entry name" value="Nucleotide-diphossugar_trans"/>
</dbReference>
<evidence type="ECO:0000259" key="1">
    <source>
        <dbReference type="Pfam" id="PF00535"/>
    </source>
</evidence>
<proteinExistence type="predicted"/>
<dbReference type="Gene3D" id="3.90.550.10">
    <property type="entry name" value="Spore Coat Polysaccharide Biosynthesis Protein SpsA, Chain A"/>
    <property type="match status" value="1"/>
</dbReference>
<organism evidence="2 3">
    <name type="scientific">Thermococcus sibiricus</name>
    <dbReference type="NCBI Taxonomy" id="172049"/>
    <lineage>
        <taxon>Archaea</taxon>
        <taxon>Methanobacteriati</taxon>
        <taxon>Methanobacteriota</taxon>
        <taxon>Thermococci</taxon>
        <taxon>Thermococcales</taxon>
        <taxon>Thermococcaceae</taxon>
        <taxon>Thermococcus</taxon>
    </lineage>
</organism>
<dbReference type="EMBL" id="LGFD01000015">
    <property type="protein sequence ID" value="KUK17748.1"/>
    <property type="molecule type" value="Genomic_DNA"/>
</dbReference>
<keyword evidence="2" id="KW-0808">Transferase</keyword>
<dbReference type="PATRIC" id="fig|172049.5.peg.1799"/>
<dbReference type="SUPFAM" id="SSF53448">
    <property type="entry name" value="Nucleotide-diphospho-sugar transferases"/>
    <property type="match status" value="1"/>
</dbReference>
<sequence length="373" mass="43509">MVRNVEISILMPTYNDEEYIEESIESVLAQDFQNFELIIVNNGSTDNTDRIVKQYCGHTKVKCLAEKRLGQLNALYRVINMINGRFILLLHSDDLLVDGSLDICYKTLVSNPNIDGVYSDLIKIDETGKEKGLIHTSNVIDPKLLLLFAGSNIIPDIFFVKREWFYRGVLRNYLLWNMPYWFYIEDNGSLKVANLKKVRPFYKYRVYSGNYINSDVGKFVSINGRIRTILTLGRVFHLPCPKFQRLFEYVFSKSIPPFSIPPKQYPKNVIPFVEYAIKSTYGRSVPWYVSYVLEYLKNYDPNKTIEIRLPGDIEVYYGRDVRQFYYDLHNNLVPDIYLEIIEKANEGFGKVKTNNKLKMEIVLNFLNIPATII</sequence>
<accession>A0A101ELT7</accession>
<reference evidence="3" key="1">
    <citation type="journal article" date="2015" name="MBio">
        <title>Genome-Resolved Metagenomic Analysis Reveals Roles for Candidate Phyla and Other Microbial Community Members in Biogeochemical Transformations in Oil Reservoirs.</title>
        <authorList>
            <person name="Hu P."/>
            <person name="Tom L."/>
            <person name="Singh A."/>
            <person name="Thomas B.C."/>
            <person name="Baker B.J."/>
            <person name="Piceno Y.M."/>
            <person name="Andersen G.L."/>
            <person name="Banfield J.F."/>
        </authorList>
    </citation>
    <scope>NUCLEOTIDE SEQUENCE [LARGE SCALE GENOMIC DNA]</scope>
</reference>
<protein>
    <submittedName>
        <fullName evidence="2">Glycosyl transferase, family 2</fullName>
    </submittedName>
</protein>
<evidence type="ECO:0000313" key="3">
    <source>
        <dbReference type="Proteomes" id="UP000053911"/>
    </source>
</evidence>
<dbReference type="PANTHER" id="PTHR22916">
    <property type="entry name" value="GLYCOSYLTRANSFERASE"/>
    <property type="match status" value="1"/>
</dbReference>
<dbReference type="PANTHER" id="PTHR22916:SF3">
    <property type="entry name" value="UDP-GLCNAC:BETAGAL BETA-1,3-N-ACETYLGLUCOSAMINYLTRANSFERASE-LIKE PROTEIN 1"/>
    <property type="match status" value="1"/>
</dbReference>
<dbReference type="AlphaFoldDB" id="A0A101ELT7"/>
<feature type="domain" description="Glycosyltransferase 2-like" evidence="1">
    <location>
        <begin position="8"/>
        <end position="131"/>
    </location>
</feature>
<dbReference type="Proteomes" id="UP000053911">
    <property type="component" value="Unassembled WGS sequence"/>
</dbReference>
<dbReference type="InterPro" id="IPR001173">
    <property type="entry name" value="Glyco_trans_2-like"/>
</dbReference>
<dbReference type="Pfam" id="PF00535">
    <property type="entry name" value="Glycos_transf_2"/>
    <property type="match status" value="1"/>
</dbReference>
<evidence type="ECO:0000313" key="2">
    <source>
        <dbReference type="EMBL" id="KUK17748.1"/>
    </source>
</evidence>
<name>A0A101ELT7_9EURY</name>
<dbReference type="GO" id="GO:0016758">
    <property type="term" value="F:hexosyltransferase activity"/>
    <property type="evidence" value="ECO:0007669"/>
    <property type="project" value="UniProtKB-ARBA"/>
</dbReference>